<feature type="domain" description="AIG1-type G" evidence="5">
    <location>
        <begin position="56"/>
        <end position="256"/>
    </location>
</feature>
<dbReference type="InterPro" id="IPR027417">
    <property type="entry name" value="P-loop_NTPase"/>
</dbReference>
<dbReference type="OrthoDB" id="8954335at2759"/>
<accession>A0A9Q1IMG6</accession>
<feature type="coiled-coil region" evidence="4">
    <location>
        <begin position="636"/>
        <end position="742"/>
    </location>
</feature>
<keyword evidence="4" id="KW-0175">Coiled coil</keyword>
<evidence type="ECO:0000259" key="5">
    <source>
        <dbReference type="PROSITE" id="PS51720"/>
    </source>
</evidence>
<sequence>MFEGVTKVFVNTMVFDRAPEEFVPLILPESALTRAMASARVTYGKTGSQQGRSRRPQELRLVLVGKTGAGKSATGNTILGEERFKSELCMSSVTGVCEKAQGSVLGRRVTLVDTPGLFDTSLSAEDVKEEIVRCLAMSSPGPHAILLVLQIGRFTEEEQHSVELIQNIFQSDAAQYTILIFTYADKLKGQSFQDFISKQGERIQDLLERFDRRVLPFNNEDSEDHGQVANLLEMIDRMLAQREKPYFTSQAFQNMDKALAAFQQEHLEENREQIEREKKRATAKWEAAWTDFSTQMRDKKQEAELKKRRIEQNIKTLSLRMAEAQQELKMETEELKRLEQEENEYRKKIDSEIRRVEKEIDDSYYVRARQVAESSSDFLRMNAWVILGGTALLATGVGIGAAVALMAAAAPAAAAAGTGGLAGSQQGRSRRPQELRLVLVGKTGAGKSATGNTILGEERFKSELCMSSVTGGCEKAQGSVLGRRVTLVDTPGLFDTSLSQEAVVEEILRCLAMSAPGPHAILLVVQISRFTEEEQRCVELIQTIFQSDAAQYTILIFTHADKLKGASFQDFISKQDKRIQDLVERFDRRILPFNNGDSEDHGQVANLLELIDRMLAQREKPYFTNQDFQHMDKALAAFEQKHLEAKQEQIQRKKKRAIEKKEAAWTDFSTQMRDKRLKSEEQKSRIEQNIKTLSARMAEEEQQLKVETAKLNKLEQLENTRKQRENEYRKKIDSEIRRVEEEIDDRYSMNARQEAEGSSGFLISVLKNLAWPLTCSQQDRSCRPQELRLVLVGKTGAGKSATGNTILGEKRFKSELCMSSVTGVCEKAQGMVRG</sequence>
<dbReference type="GO" id="GO:0005525">
    <property type="term" value="F:GTP binding"/>
    <property type="evidence" value="ECO:0007669"/>
    <property type="project" value="UniProtKB-KW"/>
</dbReference>
<dbReference type="CDD" id="cd01852">
    <property type="entry name" value="AIG1"/>
    <property type="match status" value="2"/>
</dbReference>
<dbReference type="Gene3D" id="3.40.50.300">
    <property type="entry name" value="P-loop containing nucleotide triphosphate hydrolases"/>
    <property type="match status" value="3"/>
</dbReference>
<keyword evidence="2" id="KW-0547">Nucleotide-binding</keyword>
<dbReference type="FunFam" id="3.40.50.300:FF:002274">
    <property type="entry name" value="Si:dkeyp-69e1.8"/>
    <property type="match status" value="2"/>
</dbReference>
<feature type="coiled-coil region" evidence="4">
    <location>
        <begin position="260"/>
        <end position="355"/>
    </location>
</feature>
<comment type="similarity">
    <text evidence="1">Belongs to the TRAFAC class TrmE-Era-EngA-EngB-Septin-like GTPase superfamily. AIG1/Toc34/Toc159-like paraseptin GTPase family. IAN subfamily.</text>
</comment>
<dbReference type="EMBL" id="JAINUF010000012">
    <property type="protein sequence ID" value="KAJ8345299.1"/>
    <property type="molecule type" value="Genomic_DNA"/>
</dbReference>
<organism evidence="6 7">
    <name type="scientific">Synaphobranchus kaupii</name>
    <name type="common">Kaup's arrowtooth eel</name>
    <dbReference type="NCBI Taxonomy" id="118154"/>
    <lineage>
        <taxon>Eukaryota</taxon>
        <taxon>Metazoa</taxon>
        <taxon>Chordata</taxon>
        <taxon>Craniata</taxon>
        <taxon>Vertebrata</taxon>
        <taxon>Euteleostomi</taxon>
        <taxon>Actinopterygii</taxon>
        <taxon>Neopterygii</taxon>
        <taxon>Teleostei</taxon>
        <taxon>Anguilliformes</taxon>
        <taxon>Synaphobranchidae</taxon>
        <taxon>Synaphobranchus</taxon>
    </lineage>
</organism>
<evidence type="ECO:0000256" key="4">
    <source>
        <dbReference type="SAM" id="Coils"/>
    </source>
</evidence>
<evidence type="ECO:0000313" key="7">
    <source>
        <dbReference type="Proteomes" id="UP001152622"/>
    </source>
</evidence>
<reference evidence="6" key="1">
    <citation type="journal article" date="2023" name="Science">
        <title>Genome structures resolve the early diversification of teleost fishes.</title>
        <authorList>
            <person name="Parey E."/>
            <person name="Louis A."/>
            <person name="Montfort J."/>
            <person name="Bouchez O."/>
            <person name="Roques C."/>
            <person name="Iampietro C."/>
            <person name="Lluch J."/>
            <person name="Castinel A."/>
            <person name="Donnadieu C."/>
            <person name="Desvignes T."/>
            <person name="Floi Bucao C."/>
            <person name="Jouanno E."/>
            <person name="Wen M."/>
            <person name="Mejri S."/>
            <person name="Dirks R."/>
            <person name="Jansen H."/>
            <person name="Henkel C."/>
            <person name="Chen W.J."/>
            <person name="Zahm M."/>
            <person name="Cabau C."/>
            <person name="Klopp C."/>
            <person name="Thompson A.W."/>
            <person name="Robinson-Rechavi M."/>
            <person name="Braasch I."/>
            <person name="Lecointre G."/>
            <person name="Bobe J."/>
            <person name="Postlethwait J.H."/>
            <person name="Berthelot C."/>
            <person name="Roest Crollius H."/>
            <person name="Guiguen Y."/>
        </authorList>
    </citation>
    <scope>NUCLEOTIDE SEQUENCE</scope>
    <source>
        <strain evidence="6">WJC10195</strain>
    </source>
</reference>
<evidence type="ECO:0000256" key="1">
    <source>
        <dbReference type="ARBA" id="ARBA00008535"/>
    </source>
</evidence>
<comment type="caution">
    <text evidence="6">The sequence shown here is derived from an EMBL/GenBank/DDBJ whole genome shotgun (WGS) entry which is preliminary data.</text>
</comment>
<gene>
    <name evidence="6" type="ORF">SKAU_G00294920</name>
</gene>
<evidence type="ECO:0000313" key="6">
    <source>
        <dbReference type="EMBL" id="KAJ8345299.1"/>
    </source>
</evidence>
<dbReference type="Proteomes" id="UP001152622">
    <property type="component" value="Chromosome 12"/>
</dbReference>
<evidence type="ECO:0000256" key="2">
    <source>
        <dbReference type="ARBA" id="ARBA00022741"/>
    </source>
</evidence>
<dbReference type="InterPro" id="IPR006703">
    <property type="entry name" value="G_AIG1"/>
</dbReference>
<name>A0A9Q1IMG6_SYNKA</name>
<feature type="domain" description="AIG1-type G" evidence="5">
    <location>
        <begin position="432"/>
        <end position="632"/>
    </location>
</feature>
<dbReference type="PANTHER" id="PTHR10903:SF186">
    <property type="entry name" value="GTPASE IMAP FAMILY MEMBER 4-LIKE-RELATED"/>
    <property type="match status" value="1"/>
</dbReference>
<dbReference type="InterPro" id="IPR045058">
    <property type="entry name" value="GIMA/IAN/Toc"/>
</dbReference>
<proteinExistence type="inferred from homology"/>
<evidence type="ECO:0000256" key="3">
    <source>
        <dbReference type="ARBA" id="ARBA00023134"/>
    </source>
</evidence>
<keyword evidence="3" id="KW-0342">GTP-binding</keyword>
<dbReference type="SUPFAM" id="SSF52540">
    <property type="entry name" value="P-loop containing nucleoside triphosphate hydrolases"/>
    <property type="match status" value="3"/>
</dbReference>
<dbReference type="AlphaFoldDB" id="A0A9Q1IMG6"/>
<dbReference type="Pfam" id="PF04548">
    <property type="entry name" value="AIG1"/>
    <property type="match status" value="3"/>
</dbReference>
<keyword evidence="7" id="KW-1185">Reference proteome</keyword>
<dbReference type="PANTHER" id="PTHR10903">
    <property type="entry name" value="GTPASE, IMAP FAMILY MEMBER-RELATED"/>
    <property type="match status" value="1"/>
</dbReference>
<dbReference type="PROSITE" id="PS51720">
    <property type="entry name" value="G_AIG1"/>
    <property type="match status" value="2"/>
</dbReference>
<protein>
    <recommendedName>
        <fullName evidence="5">AIG1-type G domain-containing protein</fullName>
    </recommendedName>
</protein>